<evidence type="ECO:0000313" key="5">
    <source>
        <dbReference type="EMBL" id="KAL0429874.1"/>
    </source>
</evidence>
<dbReference type="Pfam" id="PF23598">
    <property type="entry name" value="LRR_14"/>
    <property type="match status" value="1"/>
</dbReference>
<accession>A0AAW2VJC8</accession>
<evidence type="ECO:0000256" key="1">
    <source>
        <dbReference type="ARBA" id="ARBA00022614"/>
    </source>
</evidence>
<dbReference type="Gene3D" id="1.10.8.430">
    <property type="entry name" value="Helical domain of apoptotic protease-activating factors"/>
    <property type="match status" value="1"/>
</dbReference>
<dbReference type="PANTHER" id="PTHR23155:SF1241">
    <property type="entry name" value="DISEASE RESISTANCE RPP13-LIKE PROTEIN 1-RELATED"/>
    <property type="match status" value="1"/>
</dbReference>
<dbReference type="InterPro" id="IPR042197">
    <property type="entry name" value="Apaf_helical"/>
</dbReference>
<evidence type="ECO:0000256" key="3">
    <source>
        <dbReference type="ARBA" id="ARBA00022821"/>
    </source>
</evidence>
<proteinExistence type="predicted"/>
<dbReference type="Gene3D" id="3.80.10.10">
    <property type="entry name" value="Ribonuclease Inhibitor"/>
    <property type="match status" value="1"/>
</dbReference>
<feature type="domain" description="Disease resistance R13L4/SHOC-2-like LRR" evidence="4">
    <location>
        <begin position="118"/>
        <end position="275"/>
    </location>
</feature>
<dbReference type="InterPro" id="IPR055414">
    <property type="entry name" value="LRR_R13L4/SHOC2-like"/>
</dbReference>
<dbReference type="SUPFAM" id="SSF52540">
    <property type="entry name" value="P-loop containing nucleoside triphosphate hydrolases"/>
    <property type="match status" value="1"/>
</dbReference>
<sequence length="309" mass="35549">MKEECKKLEGVGRKIAVKCKGLPLAARSMGSMLSFRNSLQEWENVLESPLWKVEEVAEEVFRVLNLSYSDLSPVLKRCFSCCALYHKDEELTLSELISIWEHSSHQTYDKLIFNDIGKVRSFSARDVSQDILTPYLLKSLKRVRLLRLVDCNLKELPQEIGELIHLRYLELREIPIQELPETLCNLHNLQTLHLEGCWKLRALPQGIHKLINLRHLLLGVEVFPQGLSNLTGLWTLKRFIAGRGSNKFGYLQNLNQLRGSLDLTLEDMDEDDDLVEAEKAELTNKIHILKLNLSTFGSVRMDVMDVLEK</sequence>
<dbReference type="EMBL" id="JACGWJ010000003">
    <property type="protein sequence ID" value="KAL0429874.1"/>
    <property type="molecule type" value="Genomic_DNA"/>
</dbReference>
<dbReference type="InterPro" id="IPR032675">
    <property type="entry name" value="LRR_dom_sf"/>
</dbReference>
<dbReference type="GO" id="GO:0043531">
    <property type="term" value="F:ADP binding"/>
    <property type="evidence" value="ECO:0007669"/>
    <property type="project" value="InterPro"/>
</dbReference>
<dbReference type="PANTHER" id="PTHR23155">
    <property type="entry name" value="DISEASE RESISTANCE PROTEIN RP"/>
    <property type="match status" value="1"/>
</dbReference>
<reference evidence="5" key="2">
    <citation type="journal article" date="2024" name="Plant">
        <title>Genomic evolution and insights into agronomic trait innovations of Sesamum species.</title>
        <authorList>
            <person name="Miao H."/>
            <person name="Wang L."/>
            <person name="Qu L."/>
            <person name="Liu H."/>
            <person name="Sun Y."/>
            <person name="Le M."/>
            <person name="Wang Q."/>
            <person name="Wei S."/>
            <person name="Zheng Y."/>
            <person name="Lin W."/>
            <person name="Duan Y."/>
            <person name="Cao H."/>
            <person name="Xiong S."/>
            <person name="Wang X."/>
            <person name="Wei L."/>
            <person name="Li C."/>
            <person name="Ma Q."/>
            <person name="Ju M."/>
            <person name="Zhao R."/>
            <person name="Li G."/>
            <person name="Mu C."/>
            <person name="Tian Q."/>
            <person name="Mei H."/>
            <person name="Zhang T."/>
            <person name="Gao T."/>
            <person name="Zhang H."/>
        </authorList>
    </citation>
    <scope>NUCLEOTIDE SEQUENCE</scope>
    <source>
        <strain evidence="5">G02</strain>
    </source>
</reference>
<organism evidence="5">
    <name type="scientific">Sesamum radiatum</name>
    <name type="common">Black benniseed</name>
    <dbReference type="NCBI Taxonomy" id="300843"/>
    <lineage>
        <taxon>Eukaryota</taxon>
        <taxon>Viridiplantae</taxon>
        <taxon>Streptophyta</taxon>
        <taxon>Embryophyta</taxon>
        <taxon>Tracheophyta</taxon>
        <taxon>Spermatophyta</taxon>
        <taxon>Magnoliopsida</taxon>
        <taxon>eudicotyledons</taxon>
        <taxon>Gunneridae</taxon>
        <taxon>Pentapetalae</taxon>
        <taxon>asterids</taxon>
        <taxon>lamiids</taxon>
        <taxon>Lamiales</taxon>
        <taxon>Pedaliaceae</taxon>
        <taxon>Sesamum</taxon>
    </lineage>
</organism>
<evidence type="ECO:0000256" key="2">
    <source>
        <dbReference type="ARBA" id="ARBA00022737"/>
    </source>
</evidence>
<dbReference type="InterPro" id="IPR027417">
    <property type="entry name" value="P-loop_NTPase"/>
</dbReference>
<reference evidence="5" key="1">
    <citation type="submission" date="2020-06" db="EMBL/GenBank/DDBJ databases">
        <authorList>
            <person name="Li T."/>
            <person name="Hu X."/>
            <person name="Zhang T."/>
            <person name="Song X."/>
            <person name="Zhang H."/>
            <person name="Dai N."/>
            <person name="Sheng W."/>
            <person name="Hou X."/>
            <person name="Wei L."/>
        </authorList>
    </citation>
    <scope>NUCLEOTIDE SEQUENCE</scope>
    <source>
        <strain evidence="5">G02</strain>
        <tissue evidence="5">Leaf</tissue>
    </source>
</reference>
<dbReference type="InterPro" id="IPR044974">
    <property type="entry name" value="Disease_R_plants"/>
</dbReference>
<keyword evidence="1" id="KW-0433">Leucine-rich repeat</keyword>
<name>A0AAW2VJC8_SESRA</name>
<protein>
    <submittedName>
        <fullName evidence="5">Disease resistance RPP13-like protein 1</fullName>
    </submittedName>
</protein>
<comment type="caution">
    <text evidence="5">The sequence shown here is derived from an EMBL/GenBank/DDBJ whole genome shotgun (WGS) entry which is preliminary data.</text>
</comment>
<dbReference type="GO" id="GO:0098542">
    <property type="term" value="P:defense response to other organism"/>
    <property type="evidence" value="ECO:0007669"/>
    <property type="project" value="TreeGrafter"/>
</dbReference>
<evidence type="ECO:0000259" key="4">
    <source>
        <dbReference type="Pfam" id="PF23598"/>
    </source>
</evidence>
<keyword evidence="2" id="KW-0677">Repeat</keyword>
<gene>
    <name evidence="5" type="ORF">Sradi_0613400</name>
</gene>
<dbReference type="AlphaFoldDB" id="A0AAW2VJC8"/>
<keyword evidence="3" id="KW-0611">Plant defense</keyword>
<dbReference type="SUPFAM" id="SSF52058">
    <property type="entry name" value="L domain-like"/>
    <property type="match status" value="1"/>
</dbReference>